<evidence type="ECO:0000256" key="2">
    <source>
        <dbReference type="SAM" id="MobiDB-lite"/>
    </source>
</evidence>
<evidence type="ECO:0000313" key="4">
    <source>
        <dbReference type="Proteomes" id="UP000036338"/>
    </source>
</evidence>
<keyword evidence="3" id="KW-0418">Kinase</keyword>
<feature type="region of interest" description="Disordered" evidence="2">
    <location>
        <begin position="81"/>
        <end position="148"/>
    </location>
</feature>
<dbReference type="Proteomes" id="UP000036338">
    <property type="component" value="Unassembled WGS sequence"/>
</dbReference>
<comment type="caution">
    <text evidence="3">The sequence shown here is derived from an EMBL/GenBank/DDBJ whole genome shotgun (WGS) entry which is preliminary data.</text>
</comment>
<feature type="compositionally biased region" description="Low complexity" evidence="2">
    <location>
        <begin position="109"/>
        <end position="121"/>
    </location>
</feature>
<dbReference type="AlphaFoldDB" id="A0A0J5WD85"/>
<sequence length="455" mass="48743">MKRMPFRCIHAISYASVLLFQAETQAQSLDAQSTQENISALRQEVDHHQQELNVLKRRLADEEASLSRLSRALDNRELAARRGAGPGDASGPGDAAPQADTGAPGGTAGNAPGNVQSAAGPAAPPSQPVGQAPVPDTAPPPVAPIFDQPGVLTPKHKFVVEPSLQFSYSSSDRVALVGYTIIPALLIGLVDVREVKTTTLTGAVAVRYGITNRMEVEVRVPYVYSTNDTISREIFTGTAQDNAFNSHGKGLGDVEMTLRYQFNTGGPDKFYYIGWLRFKTATGKSPFDVVTDCVTRCVGNATGTGLPLEQPTGSGFYAIQPGLTWLFPSDPVVFFGNFSYLHSFSRDNLSLTILDGQKDFVGKVQPGDIWGFNIGMGLALNEKASVSLGYDQSIVLPTKQNGQTVPSSVRVILGTLLVGYSYRLSPKTTLNLSIGAGLTRDTPDVTMTLRVPFAF</sequence>
<evidence type="ECO:0000313" key="3">
    <source>
        <dbReference type="EMBL" id="KML49966.1"/>
    </source>
</evidence>
<reference evidence="3 4" key="1">
    <citation type="submission" date="2015-05" db="EMBL/GenBank/DDBJ databases">
        <title>Draft genome of Burkholderia cepacia LK29.</title>
        <authorList>
            <person name="Chan X.Y."/>
        </authorList>
    </citation>
    <scope>NUCLEOTIDE SEQUENCE [LARGE SCALE GENOMIC DNA]</scope>
    <source>
        <strain evidence="3 4">LK29</strain>
    </source>
</reference>
<organism evidence="3 4">
    <name type="scientific">Burkholderia cepacia</name>
    <name type="common">Pseudomonas cepacia</name>
    <dbReference type="NCBI Taxonomy" id="292"/>
    <lineage>
        <taxon>Bacteria</taxon>
        <taxon>Pseudomonadati</taxon>
        <taxon>Pseudomonadota</taxon>
        <taxon>Betaproteobacteria</taxon>
        <taxon>Burkholderiales</taxon>
        <taxon>Burkholderiaceae</taxon>
        <taxon>Burkholderia</taxon>
        <taxon>Burkholderia cepacia complex</taxon>
    </lineage>
</organism>
<keyword evidence="1" id="KW-0175">Coiled coil</keyword>
<dbReference type="PATRIC" id="fig|292.27.peg.5871"/>
<keyword evidence="3" id="KW-0808">Transferase</keyword>
<accession>A0A0J5WD85</accession>
<evidence type="ECO:0000256" key="1">
    <source>
        <dbReference type="SAM" id="Coils"/>
    </source>
</evidence>
<dbReference type="RefSeq" id="WP_048249794.1">
    <property type="nucleotide sequence ID" value="NZ_LDWR01000048.1"/>
</dbReference>
<protein>
    <submittedName>
        <fullName evidence="3">Acetate kinase</fullName>
    </submittedName>
</protein>
<feature type="coiled-coil region" evidence="1">
    <location>
        <begin position="31"/>
        <end position="72"/>
    </location>
</feature>
<name>A0A0J5WD85_BURCE</name>
<dbReference type="GO" id="GO:0016301">
    <property type="term" value="F:kinase activity"/>
    <property type="evidence" value="ECO:0007669"/>
    <property type="project" value="UniProtKB-KW"/>
</dbReference>
<proteinExistence type="predicted"/>
<gene>
    <name evidence="3" type="ORF">VL15_27375</name>
</gene>
<feature type="compositionally biased region" description="Low complexity" evidence="2">
    <location>
        <begin position="91"/>
        <end position="102"/>
    </location>
</feature>
<dbReference type="EMBL" id="LDWR01000048">
    <property type="protein sequence ID" value="KML49966.1"/>
    <property type="molecule type" value="Genomic_DNA"/>
</dbReference>